<protein>
    <submittedName>
        <fullName evidence="1">Natterin-3</fullName>
    </submittedName>
</protein>
<dbReference type="SMART" id="SM00696">
    <property type="entry name" value="DM9"/>
    <property type="match status" value="4"/>
</dbReference>
<dbReference type="OrthoDB" id="1925699at2759"/>
<dbReference type="Pfam" id="PF11901">
    <property type="entry name" value="DM9"/>
    <property type="match status" value="2"/>
</dbReference>
<dbReference type="EMBL" id="WJQU01000004">
    <property type="protein sequence ID" value="KAJ6636014.1"/>
    <property type="molecule type" value="Genomic_DNA"/>
</dbReference>
<accession>A0A9Q0MS48</accession>
<organism evidence="1 2">
    <name type="scientific">Pseudolycoriella hygida</name>
    <dbReference type="NCBI Taxonomy" id="35572"/>
    <lineage>
        <taxon>Eukaryota</taxon>
        <taxon>Metazoa</taxon>
        <taxon>Ecdysozoa</taxon>
        <taxon>Arthropoda</taxon>
        <taxon>Hexapoda</taxon>
        <taxon>Insecta</taxon>
        <taxon>Pterygota</taxon>
        <taxon>Neoptera</taxon>
        <taxon>Endopterygota</taxon>
        <taxon>Diptera</taxon>
        <taxon>Nematocera</taxon>
        <taxon>Sciaroidea</taxon>
        <taxon>Sciaridae</taxon>
        <taxon>Pseudolycoriella</taxon>
    </lineage>
</organism>
<sequence>MHKLKYFLVSEVFIESFESKHSHLIAEMYETWERGNVHTRISTKAVQGGRDTDGSVIYVGRASYKGVFLPAKIIPSKNACYVAYGGAELFVENFEVLIGDKDFKWESASDGRIAVGAVATGKDGNEEIFVGRVPFQNSLTVGKVHPSHRCIYFPYNGREERSSNYEVLVHKNLELTWAASHIRDALPRDAVLGGRDSDGAQMYVGRAIFEGGLLPCKVLPSKQAAYVSNNGKEFPVQNYDVLIGANVIWKKDKNGKVPKDAFPHGGRTPTGETLYIGRAEVNGSLTIGKVHPAHKCLYIPYGGSELSFKEYEVLTGK</sequence>
<dbReference type="PANTHER" id="PTHR31649">
    <property type="entry name" value="AGAP009604-PA"/>
    <property type="match status" value="1"/>
</dbReference>
<proteinExistence type="predicted"/>
<dbReference type="PANTHER" id="PTHR31649:SF1">
    <property type="entry name" value="FARNESOIC ACID O-METHYL TRANSFERASE DOMAIN-CONTAINING PROTEIN"/>
    <property type="match status" value="1"/>
</dbReference>
<evidence type="ECO:0000313" key="1">
    <source>
        <dbReference type="EMBL" id="KAJ6636014.1"/>
    </source>
</evidence>
<dbReference type="Proteomes" id="UP001151699">
    <property type="component" value="Chromosome C"/>
</dbReference>
<dbReference type="AlphaFoldDB" id="A0A9Q0MS48"/>
<reference evidence="1" key="1">
    <citation type="submission" date="2022-07" db="EMBL/GenBank/DDBJ databases">
        <authorList>
            <person name="Trinca V."/>
            <person name="Uliana J.V.C."/>
            <person name="Torres T.T."/>
            <person name="Ward R.J."/>
            <person name="Monesi N."/>
        </authorList>
    </citation>
    <scope>NUCLEOTIDE SEQUENCE</scope>
    <source>
        <strain evidence="1">HSMRA1968</strain>
        <tissue evidence="1">Whole embryos</tissue>
    </source>
</reference>
<gene>
    <name evidence="1" type="primary">NATT3</name>
    <name evidence="1" type="ORF">Bhyg_14601</name>
</gene>
<name>A0A9Q0MS48_9DIPT</name>
<evidence type="ECO:0000313" key="2">
    <source>
        <dbReference type="Proteomes" id="UP001151699"/>
    </source>
</evidence>
<keyword evidence="2" id="KW-1185">Reference proteome</keyword>
<comment type="caution">
    <text evidence="1">The sequence shown here is derived from an EMBL/GenBank/DDBJ whole genome shotgun (WGS) entry which is preliminary data.</text>
</comment>
<dbReference type="InterPro" id="IPR006616">
    <property type="entry name" value="DM9_repeat"/>
</dbReference>